<feature type="region of interest" description="Disordered" evidence="1">
    <location>
        <begin position="98"/>
        <end position="120"/>
    </location>
</feature>
<evidence type="ECO:0000313" key="2">
    <source>
        <dbReference type="EMBL" id="KAK4716586.1"/>
    </source>
</evidence>
<comment type="caution">
    <text evidence="2">The sequence shown here is derived from an EMBL/GenBank/DDBJ whole genome shotgun (WGS) entry which is preliminary data.</text>
</comment>
<evidence type="ECO:0000313" key="3">
    <source>
        <dbReference type="Proteomes" id="UP001311915"/>
    </source>
</evidence>
<name>A0AAV9KTG8_9SOLN</name>
<accession>A0AAV9KTG8</accession>
<gene>
    <name evidence="2" type="ORF">R3W88_014924</name>
</gene>
<dbReference type="AlphaFoldDB" id="A0AAV9KTG8"/>
<evidence type="ECO:0000256" key="1">
    <source>
        <dbReference type="SAM" id="MobiDB-lite"/>
    </source>
</evidence>
<dbReference type="EMBL" id="JAWPEI010000009">
    <property type="protein sequence ID" value="KAK4716586.1"/>
    <property type="molecule type" value="Genomic_DNA"/>
</dbReference>
<feature type="region of interest" description="Disordered" evidence="1">
    <location>
        <begin position="169"/>
        <end position="196"/>
    </location>
</feature>
<dbReference type="Proteomes" id="UP001311915">
    <property type="component" value="Unassembled WGS sequence"/>
</dbReference>
<protein>
    <submittedName>
        <fullName evidence="2">Uncharacterized protein</fullName>
    </submittedName>
</protein>
<sequence length="196" mass="22701">MAQRKTEVVLQQSKKKIDLHTRTDTRDQIYLDQVPSIQHVDLEVSKYNISPEEHKMVKHDTVEQSNSYLDEFRESSIVHIDVSEECGTILDARMNKLREEESTSTERPNPLEDESPSNRRSKKKKERICLICWNNSHHTRDYPYSRKAKRAALLLANAVEHNSNCTIKDDIMSTGKPPEVTPISQDPESQLKDVLF</sequence>
<keyword evidence="3" id="KW-1185">Reference proteome</keyword>
<proteinExistence type="predicted"/>
<organism evidence="2 3">
    <name type="scientific">Solanum pinnatisectum</name>
    <name type="common">tansyleaf nightshade</name>
    <dbReference type="NCBI Taxonomy" id="50273"/>
    <lineage>
        <taxon>Eukaryota</taxon>
        <taxon>Viridiplantae</taxon>
        <taxon>Streptophyta</taxon>
        <taxon>Embryophyta</taxon>
        <taxon>Tracheophyta</taxon>
        <taxon>Spermatophyta</taxon>
        <taxon>Magnoliopsida</taxon>
        <taxon>eudicotyledons</taxon>
        <taxon>Gunneridae</taxon>
        <taxon>Pentapetalae</taxon>
        <taxon>asterids</taxon>
        <taxon>lamiids</taxon>
        <taxon>Solanales</taxon>
        <taxon>Solanaceae</taxon>
        <taxon>Solanoideae</taxon>
        <taxon>Solaneae</taxon>
        <taxon>Solanum</taxon>
    </lineage>
</organism>
<reference evidence="2 3" key="1">
    <citation type="submission" date="2023-10" db="EMBL/GenBank/DDBJ databases">
        <title>Genome-Wide Identification Analysis in wild type Solanum Pinnatisectum Reveals Some Genes Defensing Phytophthora Infestans.</title>
        <authorList>
            <person name="Sun C."/>
        </authorList>
    </citation>
    <scope>NUCLEOTIDE SEQUENCE [LARGE SCALE GENOMIC DNA]</scope>
    <source>
        <strain evidence="2">LQN</strain>
        <tissue evidence="2">Leaf</tissue>
    </source>
</reference>